<name>A0ABQ4NRQ3_9RHOB</name>
<comment type="caution">
    <text evidence="1">The sequence shown here is derived from an EMBL/GenBank/DDBJ whole genome shotgun (WGS) entry which is preliminary data.</text>
</comment>
<evidence type="ECO:0000313" key="1">
    <source>
        <dbReference type="EMBL" id="GIT97075.1"/>
    </source>
</evidence>
<evidence type="ECO:0008006" key="3">
    <source>
        <dbReference type="Google" id="ProtNLM"/>
    </source>
</evidence>
<protein>
    <recommendedName>
        <fullName evidence="3">Haloacid dehalogenase</fullName>
    </recommendedName>
</protein>
<reference evidence="1 2" key="1">
    <citation type="submission" date="2021-05" db="EMBL/GenBank/DDBJ databases">
        <title>Bacteria Genome sequencing.</title>
        <authorList>
            <person name="Takabe Y."/>
            <person name="Nakajima Y."/>
            <person name="Suzuki S."/>
            <person name="Shiozaki T."/>
        </authorList>
    </citation>
    <scope>NUCLEOTIDE SEQUENCE [LARGE SCALE GENOMIC DNA]</scope>
    <source>
        <strain evidence="1 2">AI_62</strain>
    </source>
</reference>
<dbReference type="EMBL" id="BPFH01000011">
    <property type="protein sequence ID" value="GIT97075.1"/>
    <property type="molecule type" value="Genomic_DNA"/>
</dbReference>
<sequence>MKALIICSVHALCDISAFERQAFNDACTRHGIPAVLTTEDHAQSIAAISMLDLINHLPGSPKQRRALRDSYLDLLNEAVWGAPIAVRQSVFEALRNPGGMPRPTGFVSDYPQLTTNLVRAAALRTEATRLGKLSPVLAPPASSPVAARLESLAASLGMAHSDIHVLVAHRRDYSAARSLGMQPRLIAELRSSAPPEVIGRTTPDLVRSVSAIAA</sequence>
<accession>A0ABQ4NRQ3</accession>
<dbReference type="SUPFAM" id="SSF56784">
    <property type="entry name" value="HAD-like"/>
    <property type="match status" value="1"/>
</dbReference>
<keyword evidence="2" id="KW-1185">Reference proteome</keyword>
<evidence type="ECO:0000313" key="2">
    <source>
        <dbReference type="Proteomes" id="UP000786693"/>
    </source>
</evidence>
<dbReference type="InterPro" id="IPR036412">
    <property type="entry name" value="HAD-like_sf"/>
</dbReference>
<dbReference type="RefSeq" id="WP_220750558.1">
    <property type="nucleotide sequence ID" value="NZ_BPFH01000011.1"/>
</dbReference>
<organism evidence="1 2">
    <name type="scientific">Jannaschia pagri</name>
    <dbReference type="NCBI Taxonomy" id="2829797"/>
    <lineage>
        <taxon>Bacteria</taxon>
        <taxon>Pseudomonadati</taxon>
        <taxon>Pseudomonadota</taxon>
        <taxon>Alphaproteobacteria</taxon>
        <taxon>Rhodobacterales</taxon>
        <taxon>Roseobacteraceae</taxon>
        <taxon>Jannaschia</taxon>
    </lineage>
</organism>
<proteinExistence type="predicted"/>
<dbReference type="Proteomes" id="UP000786693">
    <property type="component" value="Unassembled WGS sequence"/>
</dbReference>
<gene>
    <name evidence="1" type="ORF">JANAI62_36980</name>
</gene>